<gene>
    <name evidence="3" type="ORF">AVEN_11058_1</name>
</gene>
<evidence type="ECO:0000256" key="2">
    <source>
        <dbReference type="SAM" id="Phobius"/>
    </source>
</evidence>
<dbReference type="AlphaFoldDB" id="A0A4Y2VC27"/>
<keyword evidence="2" id="KW-0812">Transmembrane</keyword>
<evidence type="ECO:0000313" key="3">
    <source>
        <dbReference type="EMBL" id="GBO21944.1"/>
    </source>
</evidence>
<keyword evidence="2" id="KW-1133">Transmembrane helix</keyword>
<dbReference type="EMBL" id="BGPR01045063">
    <property type="protein sequence ID" value="GBO21944.1"/>
    <property type="molecule type" value="Genomic_DNA"/>
</dbReference>
<feature type="region of interest" description="Disordered" evidence="1">
    <location>
        <begin position="124"/>
        <end position="151"/>
    </location>
</feature>
<sequence length="279" mass="32033">MDCVRKFKFQPQSYQLNLTIMDSSSEDLCERRLLCRSGMVTKLKQCQNGIQSIPSHFLPGGYLTNLHELKQGFVIELLSGKDDVMRLVRLLTSKGELSRPVQRIFPLEVSSSWFKDCQKETKHENANKEVSSETSSNDTSPVTLRNKKQEDCETAPKAELLSGYFRVTYEAFHHKKIRMIACVPSTCSLQDMRVIARKVTEETDFDIKIPQCYKKEKTPLQAVHWTVIFFLGLLLIMCIIGTAVELFSQKKTSTLMDCLQRYRSRQVYGIGRICSLHMS</sequence>
<feature type="transmembrane region" description="Helical" evidence="2">
    <location>
        <begin position="222"/>
        <end position="247"/>
    </location>
</feature>
<keyword evidence="2" id="KW-0472">Membrane</keyword>
<name>A0A4Y2VC27_ARAVE</name>
<accession>A0A4Y2VC27</accession>
<evidence type="ECO:0000256" key="1">
    <source>
        <dbReference type="SAM" id="MobiDB-lite"/>
    </source>
</evidence>
<proteinExistence type="predicted"/>
<reference evidence="3 4" key="1">
    <citation type="journal article" date="2019" name="Sci. Rep.">
        <title>Orb-weaving spider Araneus ventricosus genome elucidates the spidroin gene catalogue.</title>
        <authorList>
            <person name="Kono N."/>
            <person name="Nakamura H."/>
            <person name="Ohtoshi R."/>
            <person name="Moran D.A.P."/>
            <person name="Shinohara A."/>
            <person name="Yoshida Y."/>
            <person name="Fujiwara M."/>
            <person name="Mori M."/>
            <person name="Tomita M."/>
            <person name="Arakawa K."/>
        </authorList>
    </citation>
    <scope>NUCLEOTIDE SEQUENCE [LARGE SCALE GENOMIC DNA]</scope>
</reference>
<evidence type="ECO:0000313" key="4">
    <source>
        <dbReference type="Proteomes" id="UP000499080"/>
    </source>
</evidence>
<dbReference type="Proteomes" id="UP000499080">
    <property type="component" value="Unassembled WGS sequence"/>
</dbReference>
<protein>
    <recommendedName>
        <fullName evidence="5">Nose resistant-to-fluoxetine protein N-terminal domain-containing protein</fullName>
    </recommendedName>
</protein>
<evidence type="ECO:0008006" key="5">
    <source>
        <dbReference type="Google" id="ProtNLM"/>
    </source>
</evidence>
<feature type="compositionally biased region" description="Polar residues" evidence="1">
    <location>
        <begin position="132"/>
        <end position="143"/>
    </location>
</feature>
<keyword evidence="4" id="KW-1185">Reference proteome</keyword>
<dbReference type="OrthoDB" id="118951at2759"/>
<organism evidence="3 4">
    <name type="scientific">Araneus ventricosus</name>
    <name type="common">Orbweaver spider</name>
    <name type="synonym">Epeira ventricosa</name>
    <dbReference type="NCBI Taxonomy" id="182803"/>
    <lineage>
        <taxon>Eukaryota</taxon>
        <taxon>Metazoa</taxon>
        <taxon>Ecdysozoa</taxon>
        <taxon>Arthropoda</taxon>
        <taxon>Chelicerata</taxon>
        <taxon>Arachnida</taxon>
        <taxon>Araneae</taxon>
        <taxon>Araneomorphae</taxon>
        <taxon>Entelegynae</taxon>
        <taxon>Araneoidea</taxon>
        <taxon>Araneidae</taxon>
        <taxon>Araneus</taxon>
    </lineage>
</organism>
<comment type="caution">
    <text evidence="3">The sequence shown here is derived from an EMBL/GenBank/DDBJ whole genome shotgun (WGS) entry which is preliminary data.</text>
</comment>